<evidence type="ECO:0000259" key="2">
    <source>
        <dbReference type="Pfam" id="PF02738"/>
    </source>
</evidence>
<dbReference type="Pfam" id="PF20256">
    <property type="entry name" value="MoCoBD_2"/>
    <property type="match status" value="1"/>
</dbReference>
<feature type="domain" description="Aldehyde oxidase/xanthine dehydrogenase first molybdopterin binding" evidence="2">
    <location>
        <begin position="3"/>
        <end position="192"/>
    </location>
</feature>
<dbReference type="Gene3D" id="3.30.365.10">
    <property type="entry name" value="Aldehyde oxidase/xanthine dehydrogenase, molybdopterin binding domain"/>
    <property type="match status" value="4"/>
</dbReference>
<evidence type="ECO:0000259" key="3">
    <source>
        <dbReference type="Pfam" id="PF20256"/>
    </source>
</evidence>
<proteinExistence type="predicted"/>
<feature type="domain" description="Aldehyde oxidase/xanthine dehydrogenase second molybdopterin binding" evidence="3">
    <location>
        <begin position="250"/>
        <end position="512"/>
    </location>
</feature>
<evidence type="ECO:0000313" key="5">
    <source>
        <dbReference type="Proteomes" id="UP000318093"/>
    </source>
</evidence>
<dbReference type="PANTHER" id="PTHR11908:SF157">
    <property type="entry name" value="XANTHINE DEHYDROGENASE SUBUNIT D-RELATED"/>
    <property type="match status" value="1"/>
</dbReference>
<dbReference type="InterPro" id="IPR008274">
    <property type="entry name" value="AldOxase/xan_DH_MoCoBD1"/>
</dbReference>
<dbReference type="Proteomes" id="UP000318093">
    <property type="component" value="Unassembled WGS sequence"/>
</dbReference>
<comment type="caution">
    <text evidence="4">The sequence shown here is derived from an EMBL/GenBank/DDBJ whole genome shotgun (WGS) entry which is preliminary data.</text>
</comment>
<evidence type="ECO:0000256" key="1">
    <source>
        <dbReference type="SAM" id="MobiDB-lite"/>
    </source>
</evidence>
<feature type="compositionally biased region" description="Gly residues" evidence="1">
    <location>
        <begin position="233"/>
        <end position="245"/>
    </location>
</feature>
<dbReference type="InterPro" id="IPR037165">
    <property type="entry name" value="AldOxase/xan_DH_Mopterin-bd_sf"/>
</dbReference>
<name>A0A537J5W4_9BACT</name>
<feature type="region of interest" description="Disordered" evidence="1">
    <location>
        <begin position="556"/>
        <end position="593"/>
    </location>
</feature>
<feature type="region of interest" description="Disordered" evidence="1">
    <location>
        <begin position="222"/>
        <end position="247"/>
    </location>
</feature>
<organism evidence="4 5">
    <name type="scientific">Candidatus Segetimicrobium genomatis</name>
    <dbReference type="NCBI Taxonomy" id="2569760"/>
    <lineage>
        <taxon>Bacteria</taxon>
        <taxon>Bacillati</taxon>
        <taxon>Candidatus Sysuimicrobiota</taxon>
        <taxon>Candidatus Sysuimicrobiia</taxon>
        <taxon>Candidatus Sysuimicrobiales</taxon>
        <taxon>Candidatus Segetimicrobiaceae</taxon>
        <taxon>Candidatus Segetimicrobium</taxon>
    </lineage>
</organism>
<dbReference type="GO" id="GO:0005506">
    <property type="term" value="F:iron ion binding"/>
    <property type="evidence" value="ECO:0007669"/>
    <property type="project" value="InterPro"/>
</dbReference>
<reference evidence="4 5" key="1">
    <citation type="journal article" date="2019" name="Nat. Microbiol.">
        <title>Mediterranean grassland soil C-N compound turnover is dependent on rainfall and depth, and is mediated by genomically divergent microorganisms.</title>
        <authorList>
            <person name="Diamond S."/>
            <person name="Andeer P.F."/>
            <person name="Li Z."/>
            <person name="Crits-Christoph A."/>
            <person name="Burstein D."/>
            <person name="Anantharaman K."/>
            <person name="Lane K.R."/>
            <person name="Thomas B.C."/>
            <person name="Pan C."/>
            <person name="Northen T.R."/>
            <person name="Banfield J.F."/>
        </authorList>
    </citation>
    <scope>NUCLEOTIDE SEQUENCE [LARGE SCALE GENOMIC DNA]</scope>
    <source>
        <strain evidence="4">NP_6</strain>
    </source>
</reference>
<gene>
    <name evidence="4" type="ORF">E6H03_11150</name>
</gene>
<feature type="compositionally biased region" description="Pro residues" evidence="1">
    <location>
        <begin position="578"/>
        <end position="591"/>
    </location>
</feature>
<sequence>IPADDGGVDLYVATQWLHVDRQQIAPCLDLLPDKVRLHLAGVGGAFGAREDVSMHIHACLLALRTRRPVKMAYGRAESFFGHVHRHPARIWMRHGAKRDGTLVSVRARILLDGGAYASSSSAVGANASTFATGPYEVPNALIEGTCVYTNHPPCGAMRGFGAVQACVAYEAQMDKLAARLGRDPVDLRLQNALSTGSLLATGQIVRGSAPVREVIRRCAALPMPDPAPRDPGGRGGGRAYPGGAGNVSRGEGLRRGVGFAVGWKNLAYSEGFDDSSEARVRLAAGPGGPRAEVECAAAEVGQGIHTVLVQIVRTELGVETVVLHPPDTRIGSAGSTSASRQTMMSGGAVQLACLAVREALFARVRQRTAVEGTGLRGDLGIESGQVCAGGVPLAPLERFLDEPIEALRVYHHRRTRALDAAGHGDPHVAFAFAAQRAVVDVDTDLGLVRVVQIATAQDVGRALNPQSVYGQIEGGTAQGLGLALMEEVQLKDGLIENASFTDYLIPTILDMPPVLAALVEEPEPGLPFGAKGVGEPSTVVSTAAILAALRDATGRDLHRAPVRPDDLAGLTPPAATREPPPSPEVPGPAPIPKYLGLEAGQQEIIGE</sequence>
<evidence type="ECO:0000313" key="4">
    <source>
        <dbReference type="EMBL" id="TMI78948.1"/>
    </source>
</evidence>
<accession>A0A537J5W4</accession>
<dbReference type="InterPro" id="IPR046867">
    <property type="entry name" value="AldOxase/xan_DH_MoCoBD2"/>
</dbReference>
<dbReference type="SUPFAM" id="SSF56003">
    <property type="entry name" value="Molybdenum cofactor-binding domain"/>
    <property type="match status" value="1"/>
</dbReference>
<dbReference type="EMBL" id="VBAN01000371">
    <property type="protein sequence ID" value="TMI78948.1"/>
    <property type="molecule type" value="Genomic_DNA"/>
</dbReference>
<protein>
    <submittedName>
        <fullName evidence="4">Xanthine dehydrogenase subunit D</fullName>
    </submittedName>
</protein>
<dbReference type="PANTHER" id="PTHR11908">
    <property type="entry name" value="XANTHINE DEHYDROGENASE"/>
    <property type="match status" value="1"/>
</dbReference>
<feature type="compositionally biased region" description="Basic and acidic residues" evidence="1">
    <location>
        <begin position="556"/>
        <end position="566"/>
    </location>
</feature>
<feature type="non-terminal residue" evidence="4">
    <location>
        <position position="1"/>
    </location>
</feature>
<dbReference type="Pfam" id="PF02738">
    <property type="entry name" value="MoCoBD_1"/>
    <property type="match status" value="1"/>
</dbReference>
<dbReference type="AlphaFoldDB" id="A0A537J5W4"/>
<dbReference type="InterPro" id="IPR016208">
    <property type="entry name" value="Ald_Oxase/xanthine_DH-like"/>
</dbReference>
<dbReference type="GO" id="GO:0016491">
    <property type="term" value="F:oxidoreductase activity"/>
    <property type="evidence" value="ECO:0007669"/>
    <property type="project" value="InterPro"/>
</dbReference>